<comment type="similarity">
    <text evidence="2">Belongs to the iron/ascorbate-dependent oxidoreductase family.</text>
</comment>
<evidence type="ECO:0000256" key="2">
    <source>
        <dbReference type="RuleBase" id="RU003682"/>
    </source>
</evidence>
<evidence type="ECO:0000256" key="1">
    <source>
        <dbReference type="ARBA" id="ARBA00022896"/>
    </source>
</evidence>
<organism evidence="4">
    <name type="scientific">Phaeodactylum tricornutum</name>
    <name type="common">Diatom</name>
    <dbReference type="NCBI Taxonomy" id="2850"/>
    <lineage>
        <taxon>Eukaryota</taxon>
        <taxon>Sar</taxon>
        <taxon>Stramenopiles</taxon>
        <taxon>Ochrophyta</taxon>
        <taxon>Bacillariophyta</taxon>
        <taxon>Bacillariophyceae</taxon>
        <taxon>Bacillariophycidae</taxon>
        <taxon>Naviculales</taxon>
        <taxon>Phaeodactylaceae</taxon>
        <taxon>Phaeodactylum</taxon>
    </lineage>
</organism>
<dbReference type="InterPro" id="IPR005123">
    <property type="entry name" value="Oxoglu/Fe-dep_dioxygenase_dom"/>
</dbReference>
<reference evidence="4" key="1">
    <citation type="submission" date="2022-02" db="EMBL/GenBank/DDBJ databases">
        <authorList>
            <person name="Giguere J D."/>
        </authorList>
    </citation>
    <scope>NUCLEOTIDE SEQUENCE</scope>
    <source>
        <strain evidence="4">CCAP 1055/1</strain>
    </source>
</reference>
<proteinExistence type="inferred from homology"/>
<gene>
    <name evidence="4" type="ORF">PTTT1_LOCUS21250</name>
</gene>
<feature type="domain" description="Fe2OG dioxygenase" evidence="3">
    <location>
        <begin position="195"/>
        <end position="325"/>
    </location>
</feature>
<dbReference type="GO" id="GO:0031543">
    <property type="term" value="F:peptidyl-proline dioxygenase activity"/>
    <property type="evidence" value="ECO:0007669"/>
    <property type="project" value="TreeGrafter"/>
</dbReference>
<dbReference type="GO" id="GO:0008198">
    <property type="term" value="F:ferrous iron binding"/>
    <property type="evidence" value="ECO:0007669"/>
    <property type="project" value="TreeGrafter"/>
</dbReference>
<keyword evidence="1" id="KW-0847">Vitamin C</keyword>
<dbReference type="Gene3D" id="2.60.120.620">
    <property type="entry name" value="q2cbj1_9rhob like domain"/>
    <property type="match status" value="1"/>
</dbReference>
<accession>A0A8J9X6D6</accession>
<evidence type="ECO:0000313" key="4">
    <source>
        <dbReference type="EMBL" id="CAG9282956.1"/>
    </source>
</evidence>
<dbReference type="PANTHER" id="PTHR12907">
    <property type="entry name" value="EGL NINE HOMOLOG-RELATED"/>
    <property type="match status" value="1"/>
</dbReference>
<protein>
    <recommendedName>
        <fullName evidence="3">Fe2OG dioxygenase domain-containing protein</fullName>
    </recommendedName>
</protein>
<keyword evidence="2" id="KW-0479">Metal-binding</keyword>
<keyword evidence="2" id="KW-0560">Oxidoreductase</keyword>
<dbReference type="Proteomes" id="UP000836788">
    <property type="component" value="Chromosome 18"/>
</dbReference>
<dbReference type="InterPro" id="IPR051559">
    <property type="entry name" value="HIF_prolyl_hydroxylases"/>
</dbReference>
<name>A0A8J9X6D6_PHATR</name>
<sequence>MWFRHQTACIFRSVKPDAVLAFAIPAACMAVLAEAFFRTEYADADATAACEFDASSNLIKPHHVRELETKGIVVIENAVTATTLRGARSNIRDFQKEGSIWTNTRVGGFAPSGNDPDVRQDLIAWVRSSNVSDDEASTRSHHVETQGSLLIVQDKNNRQENSPLGKDLLYSIQILRGIPFALEQCGYSASKNHRVPRQCQLAMYPGNGSASYERHLDQCDASVYDLGILEWLRLSDYRERAITTILYLNEPNRPESHGGALRCWVARDIDTKRDNKNRNEKDDFRPPFDVKPTGGTMVIFQSGKVDHKVLPSTEERFALTNWVASS</sequence>
<dbReference type="Pfam" id="PF13640">
    <property type="entry name" value="2OG-FeII_Oxy_3"/>
    <property type="match status" value="1"/>
</dbReference>
<evidence type="ECO:0000259" key="3">
    <source>
        <dbReference type="PROSITE" id="PS51471"/>
    </source>
</evidence>
<dbReference type="PANTHER" id="PTHR12907:SF26">
    <property type="entry name" value="HIF PROLYL HYDROXYLASE, ISOFORM C"/>
    <property type="match status" value="1"/>
</dbReference>
<dbReference type="GO" id="GO:0071456">
    <property type="term" value="P:cellular response to hypoxia"/>
    <property type="evidence" value="ECO:0007669"/>
    <property type="project" value="TreeGrafter"/>
</dbReference>
<dbReference type="PROSITE" id="PS51471">
    <property type="entry name" value="FE2OG_OXY"/>
    <property type="match status" value="1"/>
</dbReference>
<dbReference type="AlphaFoldDB" id="A0A8J9X6D6"/>
<dbReference type="OMA" id="QCQLAMY"/>
<dbReference type="EMBL" id="OU594959">
    <property type="protein sequence ID" value="CAG9282956.1"/>
    <property type="molecule type" value="Genomic_DNA"/>
</dbReference>
<keyword evidence="2" id="KW-0408">Iron</keyword>
<dbReference type="InterPro" id="IPR044862">
    <property type="entry name" value="Pro_4_hyd_alph_FE2OG_OXY"/>
</dbReference>
<dbReference type="GO" id="GO:0031418">
    <property type="term" value="F:L-ascorbic acid binding"/>
    <property type="evidence" value="ECO:0007669"/>
    <property type="project" value="UniProtKB-KW"/>
</dbReference>